<evidence type="ECO:0000313" key="3">
    <source>
        <dbReference type="Proteomes" id="UP001197770"/>
    </source>
</evidence>
<feature type="signal peptide" evidence="1">
    <location>
        <begin position="1"/>
        <end position="20"/>
    </location>
</feature>
<comment type="caution">
    <text evidence="2">The sequence shown here is derived from an EMBL/GenBank/DDBJ whole genome shotgun (WGS) entry which is preliminary data.</text>
</comment>
<reference evidence="2 3" key="1">
    <citation type="submission" date="2021-11" db="EMBL/GenBank/DDBJ databases">
        <title>Seasonal and diel survey of microbial diversity of the Tyrrhenian coast.</title>
        <authorList>
            <person name="Gattoni G."/>
            <person name="Corral P."/>
        </authorList>
    </citation>
    <scope>NUCLEOTIDE SEQUENCE [LARGE SCALE GENOMIC DNA]</scope>
    <source>
        <strain evidence="2 3">Mr9</strain>
    </source>
</reference>
<sequence length="185" mass="21128">MFRTFLVLVVLLLNVTNAGAQTKDSVSVETSIWGVQTGLLGFWAHNESKLTRTIALRTELGFDAAFYGSNNKFNYILAPILHVEPRWYRNLDRRSRKGKNTANNSADFLSLRSFFVPDLFLISNDDVRINSTLGMTFNGGMRRVYWDHFSFELGLGAGFAADLEETYGNSVYFFPEIFFRLGYNF</sequence>
<gene>
    <name evidence="2" type="ORF">LLW17_12260</name>
</gene>
<keyword evidence="1" id="KW-0732">Signal</keyword>
<evidence type="ECO:0000256" key="1">
    <source>
        <dbReference type="SAM" id="SignalP"/>
    </source>
</evidence>
<keyword evidence="3" id="KW-1185">Reference proteome</keyword>
<evidence type="ECO:0008006" key="4">
    <source>
        <dbReference type="Google" id="ProtNLM"/>
    </source>
</evidence>
<organism evidence="2 3">
    <name type="scientific">Leeuwenhoekiella parthenopeia</name>
    <dbReference type="NCBI Taxonomy" id="2890320"/>
    <lineage>
        <taxon>Bacteria</taxon>
        <taxon>Pseudomonadati</taxon>
        <taxon>Bacteroidota</taxon>
        <taxon>Flavobacteriia</taxon>
        <taxon>Flavobacteriales</taxon>
        <taxon>Flavobacteriaceae</taxon>
        <taxon>Leeuwenhoekiella</taxon>
    </lineage>
</organism>
<dbReference type="EMBL" id="JAJGMW010000015">
    <property type="protein sequence ID" value="MCC4213497.1"/>
    <property type="molecule type" value="Genomic_DNA"/>
</dbReference>
<feature type="chain" id="PRO_5046661669" description="DUF3575 domain-containing protein" evidence="1">
    <location>
        <begin position="21"/>
        <end position="185"/>
    </location>
</feature>
<name>A0ABS8GU12_9FLAO</name>
<accession>A0ABS8GU12</accession>
<dbReference type="RefSeq" id="WP_228230580.1">
    <property type="nucleotide sequence ID" value="NZ_JAJGMW010000015.1"/>
</dbReference>
<proteinExistence type="predicted"/>
<dbReference type="Proteomes" id="UP001197770">
    <property type="component" value="Unassembled WGS sequence"/>
</dbReference>
<protein>
    <recommendedName>
        <fullName evidence="4">DUF3575 domain-containing protein</fullName>
    </recommendedName>
</protein>
<evidence type="ECO:0000313" key="2">
    <source>
        <dbReference type="EMBL" id="MCC4213497.1"/>
    </source>
</evidence>